<dbReference type="Proteomes" id="UP000224660">
    <property type="component" value="Segment"/>
</dbReference>
<evidence type="ECO:0000313" key="2">
    <source>
        <dbReference type="Proteomes" id="UP000224660"/>
    </source>
</evidence>
<reference evidence="1 2" key="1">
    <citation type="journal article" date="2017" name="Viruses">
        <title>Characterization of Bacillus subtilis Viruses vB_BsuM-Goe2 and vB_BsuM-Goe3.</title>
        <authorList>
            <person name="Willms I.M."/>
            <person name="Hoppert M."/>
            <person name="Hertel R."/>
        </authorList>
    </citation>
    <scope>NUCLEOTIDE SEQUENCE [LARGE SCALE GENOMIC DNA]</scope>
</reference>
<organism evidence="1 2">
    <name type="scientific">Bacillus phage vB_BsuM-Goe2</name>
    <dbReference type="NCBI Taxonomy" id="1933062"/>
    <lineage>
        <taxon>Viruses</taxon>
        <taxon>Duplodnaviria</taxon>
        <taxon>Heunggongvirae</taxon>
        <taxon>Uroviricota</taxon>
        <taxon>Caudoviricetes</taxon>
        <taxon>Herelleviridae</taxon>
        <taxon>Spounavirinae</taxon>
        <taxon>Okubovirus</taxon>
        <taxon>Okubovirus camphawk</taxon>
    </lineage>
</organism>
<gene>
    <name evidence="1" type="ORF">Goe2_c19300</name>
</gene>
<protein>
    <submittedName>
        <fullName evidence="1">Uncharacterized protein</fullName>
    </submittedName>
</protein>
<name>A0A217EQU4_9CAUD</name>
<dbReference type="EMBL" id="KY368639">
    <property type="protein sequence ID" value="APZ82429.1"/>
    <property type="molecule type" value="Genomic_DNA"/>
</dbReference>
<evidence type="ECO:0000313" key="1">
    <source>
        <dbReference type="EMBL" id="APZ82429.1"/>
    </source>
</evidence>
<proteinExistence type="predicted"/>
<sequence>MKFIYADNDNFGKTINEVRKEQGLDPIEGGEARLPSNILVAFCKEDDFRRGKDGIFRLGVDMVTSLEDGDTIQVIHEESGIEQVGTVHLQTDGSFQFVPKEDK</sequence>
<accession>A0A217EQU4</accession>